<name>A0A1Y0D1H0_9GAMM</name>
<evidence type="ECO:0000313" key="1">
    <source>
        <dbReference type="EMBL" id="ART81363.1"/>
    </source>
</evidence>
<dbReference type="EMBL" id="CP021377">
    <property type="protein sequence ID" value="ART81363.1"/>
    <property type="molecule type" value="Genomic_DNA"/>
</dbReference>
<organism evidence="1 2">
    <name type="scientific">Oceanisphaera profunda</name>
    <dbReference type="NCBI Taxonomy" id="1416627"/>
    <lineage>
        <taxon>Bacteria</taxon>
        <taxon>Pseudomonadati</taxon>
        <taxon>Pseudomonadota</taxon>
        <taxon>Gammaproteobacteria</taxon>
        <taxon>Aeromonadales</taxon>
        <taxon>Aeromonadaceae</taxon>
        <taxon>Oceanisphaera</taxon>
    </lineage>
</organism>
<sequence length="130" mass="14238">MSFVFPNLTLYAAPAILQNVASTILDAIASFSPRSPVSYDNAGTFMLDGRAVGMIHHETYHGTEIFVLRINGNTDYSKAPTAVQENNSRLIDYLNHKSLPLGDPRTLANTLALELMRAIPEQYSNGLPNS</sequence>
<protein>
    <submittedName>
        <fullName evidence="1">Uncharacterized protein</fullName>
    </submittedName>
</protein>
<proteinExistence type="predicted"/>
<dbReference type="Proteomes" id="UP000243937">
    <property type="component" value="Chromosome"/>
</dbReference>
<gene>
    <name evidence="1" type="ORF">CBP31_00870</name>
</gene>
<evidence type="ECO:0000313" key="2">
    <source>
        <dbReference type="Proteomes" id="UP000243937"/>
    </source>
</evidence>
<accession>A0A1Y0D1H0</accession>
<reference evidence="1 2" key="1">
    <citation type="journal article" date="2014" name="Int. J. Syst. Evol. Microbiol.">
        <title>Oceanisphaera profunda sp. nov., a marine bacterium isolated from deep-sea sediment, and emended description of the genus Oceanisphaera.</title>
        <authorList>
            <person name="Xu Z."/>
            <person name="Zhang X.Y."/>
            <person name="Su H.N."/>
            <person name="Yu Z.C."/>
            <person name="Liu C."/>
            <person name="Li H."/>
            <person name="Chen X.L."/>
            <person name="Song X.Y."/>
            <person name="Xie B.B."/>
            <person name="Qin Q.L."/>
            <person name="Zhou B.C."/>
            <person name="Shi M."/>
            <person name="Huang Y."/>
            <person name="Zhang Y.Z."/>
        </authorList>
    </citation>
    <scope>NUCLEOTIDE SEQUENCE [LARGE SCALE GENOMIC DNA]</scope>
    <source>
        <strain evidence="1 2">SM1222</strain>
    </source>
</reference>
<dbReference type="AlphaFoldDB" id="A0A1Y0D1H0"/>
<dbReference type="KEGG" id="opf:CBP31_00870"/>
<keyword evidence="2" id="KW-1185">Reference proteome</keyword>